<evidence type="ECO:0000256" key="1">
    <source>
        <dbReference type="PROSITE-ProRule" id="PRU00285"/>
    </source>
</evidence>
<dbReference type="Pfam" id="PF00011">
    <property type="entry name" value="HSP20"/>
    <property type="match status" value="1"/>
</dbReference>
<comment type="similarity">
    <text evidence="1 2">Belongs to the small heat shock protein (HSP20) family.</text>
</comment>
<dbReference type="Proteomes" id="UP000027395">
    <property type="component" value="Chromosome"/>
</dbReference>
<dbReference type="STRING" id="388467.A19Y_2535"/>
<reference evidence="4 5" key="1">
    <citation type="journal article" date="2014" name="Appl. Environ. Microbiol.">
        <title>Elucidation of insertion elements encoded on plasmids and in vitro construction of shuttle vectors from the toxic cyanobacterium Planktothrix.</title>
        <authorList>
            <person name="Christiansen G."/>
            <person name="Goesmann A."/>
            <person name="Kurmayer R."/>
        </authorList>
    </citation>
    <scope>NUCLEOTIDE SEQUENCE [LARGE SCALE GENOMIC DNA]</scope>
    <source>
        <strain evidence="4 5">NIVA-CYA 126/8</strain>
    </source>
</reference>
<evidence type="ECO:0000259" key="3">
    <source>
        <dbReference type="PROSITE" id="PS01031"/>
    </source>
</evidence>
<dbReference type="RefSeq" id="WP_042154531.1">
    <property type="nucleotide sequence ID" value="NZ_CM002803.1"/>
</dbReference>
<organism evidence="4 5">
    <name type="scientific">Planktothrix agardhii (strain NIVA-CYA 126/8)</name>
    <dbReference type="NCBI Taxonomy" id="388467"/>
    <lineage>
        <taxon>Bacteria</taxon>
        <taxon>Bacillati</taxon>
        <taxon>Cyanobacteriota</taxon>
        <taxon>Cyanophyceae</taxon>
        <taxon>Oscillatoriophycideae</taxon>
        <taxon>Oscillatoriales</taxon>
        <taxon>Microcoleaceae</taxon>
        <taxon>Planktothrix</taxon>
    </lineage>
</organism>
<dbReference type="InterPro" id="IPR008978">
    <property type="entry name" value="HSP20-like_chaperone"/>
</dbReference>
<dbReference type="CDD" id="cd06464">
    <property type="entry name" value="ACD_sHsps-like"/>
    <property type="match status" value="1"/>
</dbReference>
<dbReference type="HOGENOM" id="CLU_1584970_0_0_3"/>
<dbReference type="PATRIC" id="fig|388467.6.peg.2478"/>
<proteinExistence type="inferred from homology"/>
<dbReference type="SUPFAM" id="SSF49764">
    <property type="entry name" value="HSP20-like chaperones"/>
    <property type="match status" value="1"/>
</dbReference>
<name>A0A073CTV8_PLAA1</name>
<dbReference type="EMBL" id="CM002803">
    <property type="protein sequence ID" value="KEI67430.1"/>
    <property type="molecule type" value="Genomic_DNA"/>
</dbReference>
<dbReference type="InterPro" id="IPR002068">
    <property type="entry name" value="A-crystallin/Hsp20_dom"/>
</dbReference>
<evidence type="ECO:0000313" key="4">
    <source>
        <dbReference type="EMBL" id="KEI67430.1"/>
    </source>
</evidence>
<evidence type="ECO:0000256" key="2">
    <source>
        <dbReference type="RuleBase" id="RU003616"/>
    </source>
</evidence>
<dbReference type="GeneID" id="77289002"/>
<protein>
    <recommendedName>
        <fullName evidence="3">SHSP domain-containing protein</fullName>
    </recommendedName>
</protein>
<dbReference type="PROSITE" id="PS01031">
    <property type="entry name" value="SHSP"/>
    <property type="match status" value="1"/>
</dbReference>
<dbReference type="Gene3D" id="2.60.40.790">
    <property type="match status" value="1"/>
</dbReference>
<keyword evidence="5" id="KW-1185">Reference proteome</keyword>
<accession>A0A073CTV8</accession>
<evidence type="ECO:0000313" key="5">
    <source>
        <dbReference type="Proteomes" id="UP000027395"/>
    </source>
</evidence>
<gene>
    <name evidence="4" type="ORF">A19Y_2535</name>
</gene>
<feature type="domain" description="SHSP" evidence="3">
    <location>
        <begin position="36"/>
        <end position="151"/>
    </location>
</feature>
<dbReference type="AlphaFoldDB" id="A0A073CTV8"/>
<sequence>MIFENLNPWQFLNNLYQRMQVIKDQPISNDPPLTIWVAQEGITPIRDVQMQETSSHIILKVSIPSLNPEDLSIRVTSETVFLSGEKIEQVEVPGYCDFTYPSQQFQCLIPLPYSVHPENVTAELDQNLLLLKLPKEKTVSPRTQGIIVRCSPDLQRLSETWEVNYKNS</sequence>
<dbReference type="eggNOG" id="COG0071">
    <property type="taxonomic scope" value="Bacteria"/>
</dbReference>